<name>A0A0M9WE24_9EURO</name>
<dbReference type="STRING" id="229535.A0A0M9WE24"/>
<comment type="caution">
    <text evidence="1">The sequence shown here is derived from an EMBL/GenBank/DDBJ whole genome shotgun (WGS) entry which is preliminary data.</text>
</comment>
<accession>A0A0M9WE24</accession>
<protein>
    <submittedName>
        <fullName evidence="1">Uncharacterized protein</fullName>
    </submittedName>
</protein>
<sequence>MMNHTQAEESMKPILDFALHSCTTASQNLTTFTGFGELMQSMDTLETMSLNHYQAAASMSWRIVPHVNFQGTANKHRLVEVLNDIMLTLDQKTNSSLSLPPLLVCLITPFMYSKHLPDMDQDGGPGSSRSHSRGVMDCGMSFINEHGQMRMNHLP</sequence>
<dbReference type="OrthoDB" id="9983560at2759"/>
<evidence type="ECO:0000313" key="2">
    <source>
        <dbReference type="Proteomes" id="UP000037696"/>
    </source>
</evidence>
<organism evidence="1 2">
    <name type="scientific">Penicillium nordicum</name>
    <dbReference type="NCBI Taxonomy" id="229535"/>
    <lineage>
        <taxon>Eukaryota</taxon>
        <taxon>Fungi</taxon>
        <taxon>Dikarya</taxon>
        <taxon>Ascomycota</taxon>
        <taxon>Pezizomycotina</taxon>
        <taxon>Eurotiomycetes</taxon>
        <taxon>Eurotiomycetidae</taxon>
        <taxon>Eurotiales</taxon>
        <taxon>Aspergillaceae</taxon>
        <taxon>Penicillium</taxon>
    </lineage>
</organism>
<dbReference type="EMBL" id="LHQQ01000135">
    <property type="protein sequence ID" value="KOS41339.1"/>
    <property type="molecule type" value="Genomic_DNA"/>
</dbReference>
<dbReference type="Proteomes" id="UP000037696">
    <property type="component" value="Unassembled WGS sequence"/>
</dbReference>
<gene>
    <name evidence="1" type="ORF">ACN38_g7800</name>
</gene>
<reference evidence="1 2" key="1">
    <citation type="submission" date="2015-08" db="EMBL/GenBank/DDBJ databases">
        <title>Genome sequencing of Penicillium nordicum.</title>
        <authorList>
            <person name="Nguyen H.D."/>
            <person name="Seifert K.A."/>
        </authorList>
    </citation>
    <scope>NUCLEOTIDE SEQUENCE [LARGE SCALE GENOMIC DNA]</scope>
    <source>
        <strain evidence="1 2">DAOMC 185683</strain>
    </source>
</reference>
<evidence type="ECO:0000313" key="1">
    <source>
        <dbReference type="EMBL" id="KOS41339.1"/>
    </source>
</evidence>
<keyword evidence="2" id="KW-1185">Reference proteome</keyword>
<dbReference type="AlphaFoldDB" id="A0A0M9WE24"/>
<proteinExistence type="predicted"/>